<comment type="similarity">
    <text evidence="1">Belongs to the helicase family. UvrD subfamily.</text>
</comment>
<comment type="catalytic activity">
    <reaction evidence="14">
        <text>ATP + H2O = ADP + phosphate + H(+)</text>
        <dbReference type="Rhea" id="RHEA:13065"/>
        <dbReference type="ChEBI" id="CHEBI:15377"/>
        <dbReference type="ChEBI" id="CHEBI:15378"/>
        <dbReference type="ChEBI" id="CHEBI:30616"/>
        <dbReference type="ChEBI" id="CHEBI:43474"/>
        <dbReference type="ChEBI" id="CHEBI:456216"/>
        <dbReference type="EC" id="5.6.2.4"/>
    </reaction>
</comment>
<dbReference type="SUPFAM" id="SSF52980">
    <property type="entry name" value="Restriction endonuclease-like"/>
    <property type="match status" value="1"/>
</dbReference>
<feature type="domain" description="UvrD-like helicase C-terminal" evidence="18">
    <location>
        <begin position="355"/>
        <end position="660"/>
    </location>
</feature>
<evidence type="ECO:0000256" key="6">
    <source>
        <dbReference type="ARBA" id="ARBA00022806"/>
    </source>
</evidence>
<organism evidence="19 20">
    <name type="scientific">Renibacterium salmoninarum (strain ATCC 33209 / DSM 20767 / JCM 11484 / NBRC 15589 / NCIMB 2235)</name>
    <dbReference type="NCBI Taxonomy" id="288705"/>
    <lineage>
        <taxon>Bacteria</taxon>
        <taxon>Bacillati</taxon>
        <taxon>Actinomycetota</taxon>
        <taxon>Actinomycetes</taxon>
        <taxon>Micrococcales</taxon>
        <taxon>Micrococcaceae</taxon>
        <taxon>Renibacterium</taxon>
    </lineage>
</organism>
<evidence type="ECO:0000256" key="12">
    <source>
        <dbReference type="ARBA" id="ARBA00034617"/>
    </source>
</evidence>
<protein>
    <recommendedName>
        <fullName evidence="13">DNA 3'-5' helicase</fullName>
        <ecNumber evidence="13">5.6.2.4</ecNumber>
    </recommendedName>
</protein>
<dbReference type="GO" id="GO:0005524">
    <property type="term" value="F:ATP binding"/>
    <property type="evidence" value="ECO:0007669"/>
    <property type="project" value="UniProtKB-UniRule"/>
</dbReference>
<dbReference type="EC" id="5.6.2.4" evidence="13"/>
<dbReference type="Gene3D" id="3.90.320.10">
    <property type="match status" value="1"/>
</dbReference>
<keyword evidence="2" id="KW-0540">Nuclease</keyword>
<reference evidence="20" key="1">
    <citation type="journal article" date="2008" name="J. Bacteriol.">
        <title>Genome sequence of the fish pathogen Renibacterium salmoninarum suggests reductive evolution away from an environmental Arthrobacter ancestor.</title>
        <authorList>
            <person name="Wiens G.D."/>
            <person name="Rockey D.D."/>
            <person name="Wu Z."/>
            <person name="Chang J."/>
            <person name="Levy R."/>
            <person name="Crane S."/>
            <person name="Chen D.S."/>
            <person name="Capri G.R."/>
            <person name="Burnett J.R."/>
            <person name="Sudheesh P.S."/>
            <person name="Schipma M.J."/>
            <person name="Burd H."/>
            <person name="Bhattacharyya A."/>
            <person name="Rhodes L.D."/>
            <person name="Kaul R."/>
            <person name="Strom M.S."/>
        </authorList>
    </citation>
    <scope>NUCLEOTIDE SEQUENCE [LARGE SCALE GENOMIC DNA]</scope>
    <source>
        <strain evidence="20">ATCC 33209 / DSM 20767 / JCM 11484 / NBRC 15589 / NCIMB 2235</strain>
    </source>
</reference>
<dbReference type="GO" id="GO:0000725">
    <property type="term" value="P:recombinational repair"/>
    <property type="evidence" value="ECO:0007669"/>
    <property type="project" value="TreeGrafter"/>
</dbReference>
<dbReference type="Gene3D" id="1.10.486.10">
    <property type="entry name" value="PCRA, domain 4"/>
    <property type="match status" value="1"/>
</dbReference>
<dbReference type="eggNOG" id="COG0210">
    <property type="taxonomic scope" value="Bacteria"/>
</dbReference>
<dbReference type="EMBL" id="CP000910">
    <property type="protein sequence ID" value="ABY22973.1"/>
    <property type="molecule type" value="Genomic_DNA"/>
</dbReference>
<dbReference type="AlphaFoldDB" id="A9WPI8"/>
<feature type="binding site" evidence="15">
    <location>
        <begin position="31"/>
        <end position="38"/>
    </location>
    <ligand>
        <name>ATP</name>
        <dbReference type="ChEBI" id="CHEBI:30616"/>
    </ligand>
</feature>
<evidence type="ECO:0000256" key="1">
    <source>
        <dbReference type="ARBA" id="ARBA00009922"/>
    </source>
</evidence>
<dbReference type="STRING" id="288705.RSal33209_1235"/>
<dbReference type="SUPFAM" id="SSF52540">
    <property type="entry name" value="P-loop containing nucleoside triphosphate hydrolases"/>
    <property type="match status" value="1"/>
</dbReference>
<dbReference type="PANTHER" id="PTHR11070:SF55">
    <property type="entry name" value="DNA 3'-5' HELICASE"/>
    <property type="match status" value="1"/>
</dbReference>
<dbReference type="InterPro" id="IPR014016">
    <property type="entry name" value="UvrD-like_ATP-bd"/>
</dbReference>
<dbReference type="Gene3D" id="3.40.50.300">
    <property type="entry name" value="P-loop containing nucleotide triphosphate hydrolases"/>
    <property type="match status" value="3"/>
</dbReference>
<dbReference type="InterPro" id="IPR038726">
    <property type="entry name" value="PDDEXK_AddAB-type"/>
</dbReference>
<keyword evidence="3 15" id="KW-0547">Nucleotide-binding</keyword>
<dbReference type="PANTHER" id="PTHR11070">
    <property type="entry name" value="UVRD / RECB / PCRA DNA HELICASE FAMILY MEMBER"/>
    <property type="match status" value="1"/>
</dbReference>
<evidence type="ECO:0000259" key="17">
    <source>
        <dbReference type="PROSITE" id="PS51198"/>
    </source>
</evidence>
<evidence type="ECO:0000256" key="4">
    <source>
        <dbReference type="ARBA" id="ARBA00022763"/>
    </source>
</evidence>
<comment type="catalytic activity">
    <reaction evidence="12">
        <text>Couples ATP hydrolysis with the unwinding of duplex DNA by translocating in the 3'-5' direction.</text>
        <dbReference type="EC" id="5.6.2.4"/>
    </reaction>
</comment>
<sequence length="1080" mass="118334">MSEALSGTARQPTAEQRAIIEASLDPMLVIAGAGSGKTTTMADRVVHLVANRLAKPEEILGVTFTRKAAGELAAKIRAKLRILGQQNPELSDVLGPDSLEAEISTYHSYASGIVSDYGLRIGVERDATVLGQAQCWQLASKIVEAYDGDLSRYSGASSTLVQAVISLASECAEHLQNPRDVETWLAALRDEFEALPLNTGKGRGPAGKALELADRLDIRAHVAQMVQQYQLAKSQRNALDYGDLVALAAKLALNVPEVAEQERLKHRVVLLDEFQDTSHAQLTLFAALFGAGHPVTAVGDPHQSIYGFRGASAGQLFRFPGIFRRADGQPAETAALTVAWRNSLSILESANAMSSELNRRAEQGHAESSTQLSPLQPRPGAPRGEVELSRFGTENEEAQAVADRILARRSVRSQDVSVAILCRRRTQFQALQTALEAQNIDYEIVGLSGLLATPEVIDVVSTLRVLVDPTRSDALMRLMTGARWRIGSKDLMALADWSKFLVASAKRARKASPTVIDDVAEAASLIEAIDALDADYWPDSARELSATGLQRLLALRDELRTLRRFVGDDLLSLISEVERTILLDIELAAKPGISYHRARHHLDAFQDAASSFLQSAERVDVLAFLAWLSAADGEEGGLEMLPVEPKSGAVQLLTVHAAKGLEWDEVYVPGLATKSFPSDRADHWGTGNRALPWPLRGDRADLPEWKLQGEDQRTWIGELAEFTESVKDHALQEERRLAYVAYTRARSFLAVSTSKFAGTSVRAKEISPFLTELVDVAEQESAASYGLGFRHWPAEQHLPEENPEREAVIRAQWPFDPLAGPYLKIGEKVVEPLGSRRAALLSAAQRVQAARPSELSLPELSARWGIEAKRLLEQRTVRKQVIDVELPTHISASTLVELRVNPAAVVAQIRRPVPRKPGLAARKGTAFHAWVESYFGRAGQLDLGEFPGAADDFVEDAYQLEQLRENFEASEWAAKQPSEIEVPIETKIAGVVVRGRIDAVFQDADGGWELVDWKTGQLPKGKELGDRSVQLALYRLGWARLKGIAVEKVRAAFYYAARNQTERVLDLAGEQELESIISQA</sequence>
<dbReference type="GO" id="GO:0033202">
    <property type="term" value="C:DNA helicase complex"/>
    <property type="evidence" value="ECO:0007669"/>
    <property type="project" value="TreeGrafter"/>
</dbReference>
<keyword evidence="5 15" id="KW-0378">Hydrolase</keyword>
<dbReference type="Proteomes" id="UP000002007">
    <property type="component" value="Chromosome"/>
</dbReference>
<dbReference type="GO" id="GO:0043138">
    <property type="term" value="F:3'-5' DNA helicase activity"/>
    <property type="evidence" value="ECO:0007669"/>
    <property type="project" value="UniProtKB-EC"/>
</dbReference>
<keyword evidence="8 15" id="KW-0067">ATP-binding</keyword>
<evidence type="ECO:0000256" key="2">
    <source>
        <dbReference type="ARBA" id="ARBA00022722"/>
    </source>
</evidence>
<dbReference type="GO" id="GO:0004527">
    <property type="term" value="F:exonuclease activity"/>
    <property type="evidence" value="ECO:0007669"/>
    <property type="project" value="UniProtKB-KW"/>
</dbReference>
<keyword evidence="4" id="KW-0227">DNA damage</keyword>
<dbReference type="CDD" id="cd17932">
    <property type="entry name" value="DEXQc_UvrD"/>
    <property type="match status" value="1"/>
</dbReference>
<dbReference type="InterPro" id="IPR011335">
    <property type="entry name" value="Restrct_endonuc-II-like"/>
</dbReference>
<dbReference type="Pfam" id="PF13361">
    <property type="entry name" value="UvrD_C"/>
    <property type="match status" value="2"/>
</dbReference>
<keyword evidence="6 15" id="KW-0347">Helicase</keyword>
<evidence type="ECO:0000256" key="11">
    <source>
        <dbReference type="ARBA" id="ARBA00023235"/>
    </source>
</evidence>
<dbReference type="GO" id="GO:0005829">
    <property type="term" value="C:cytosol"/>
    <property type="evidence" value="ECO:0007669"/>
    <property type="project" value="TreeGrafter"/>
</dbReference>
<dbReference type="InterPro" id="IPR011604">
    <property type="entry name" value="PDDEXK-like_dom_sf"/>
</dbReference>
<evidence type="ECO:0000256" key="15">
    <source>
        <dbReference type="PROSITE-ProRule" id="PRU00560"/>
    </source>
</evidence>
<keyword evidence="9" id="KW-0238">DNA-binding</keyword>
<evidence type="ECO:0000256" key="16">
    <source>
        <dbReference type="SAM" id="MobiDB-lite"/>
    </source>
</evidence>
<dbReference type="HOGENOM" id="CLU_003630_1_1_11"/>
<evidence type="ECO:0000313" key="20">
    <source>
        <dbReference type="Proteomes" id="UP000002007"/>
    </source>
</evidence>
<dbReference type="PROSITE" id="PS51198">
    <property type="entry name" value="UVRD_HELICASE_ATP_BIND"/>
    <property type="match status" value="1"/>
</dbReference>
<dbReference type="InterPro" id="IPR000212">
    <property type="entry name" value="DNA_helicase_UvrD/REP"/>
</dbReference>
<feature type="domain" description="UvrD-like helicase ATP-binding" evidence="17">
    <location>
        <begin position="10"/>
        <end position="343"/>
    </location>
</feature>
<dbReference type="InterPro" id="IPR014017">
    <property type="entry name" value="DNA_helicase_UvrD-like_C"/>
</dbReference>
<feature type="region of interest" description="Disordered" evidence="16">
    <location>
        <begin position="355"/>
        <end position="393"/>
    </location>
</feature>
<accession>A9WPI8</accession>
<dbReference type="Gene3D" id="1.10.10.160">
    <property type="match status" value="1"/>
</dbReference>
<dbReference type="Pfam" id="PF00580">
    <property type="entry name" value="UvrD-helicase"/>
    <property type="match status" value="1"/>
</dbReference>
<dbReference type="InterPro" id="IPR013986">
    <property type="entry name" value="DExx_box_DNA_helicase_dom_sf"/>
</dbReference>
<evidence type="ECO:0000256" key="5">
    <source>
        <dbReference type="ARBA" id="ARBA00022801"/>
    </source>
</evidence>
<keyword evidence="20" id="KW-1185">Reference proteome</keyword>
<dbReference type="Pfam" id="PF12705">
    <property type="entry name" value="PDDEXK_1"/>
    <property type="match status" value="1"/>
</dbReference>
<keyword evidence="11" id="KW-0413">Isomerase</keyword>
<evidence type="ECO:0000256" key="9">
    <source>
        <dbReference type="ARBA" id="ARBA00023125"/>
    </source>
</evidence>
<dbReference type="PROSITE" id="PS51217">
    <property type="entry name" value="UVRD_HELICASE_CTER"/>
    <property type="match status" value="1"/>
</dbReference>
<evidence type="ECO:0000256" key="3">
    <source>
        <dbReference type="ARBA" id="ARBA00022741"/>
    </source>
</evidence>
<keyword evidence="7" id="KW-0269">Exonuclease</keyword>
<evidence type="ECO:0000259" key="18">
    <source>
        <dbReference type="PROSITE" id="PS51217"/>
    </source>
</evidence>
<dbReference type="eggNOG" id="COG2887">
    <property type="taxonomic scope" value="Bacteria"/>
</dbReference>
<evidence type="ECO:0000256" key="10">
    <source>
        <dbReference type="ARBA" id="ARBA00023204"/>
    </source>
</evidence>
<dbReference type="RefSeq" id="WP_012244659.1">
    <property type="nucleotide sequence ID" value="NC_010168.1"/>
</dbReference>
<dbReference type="InterPro" id="IPR027417">
    <property type="entry name" value="P-loop_NTPase"/>
</dbReference>
<dbReference type="KEGG" id="rsa:RSal33209_1235"/>
<gene>
    <name evidence="19" type="ordered locus">RSal33209_1235</name>
</gene>
<name>A9WPI8_RENSM</name>
<evidence type="ECO:0000256" key="13">
    <source>
        <dbReference type="ARBA" id="ARBA00034808"/>
    </source>
</evidence>
<evidence type="ECO:0000256" key="8">
    <source>
        <dbReference type="ARBA" id="ARBA00022840"/>
    </source>
</evidence>
<evidence type="ECO:0000256" key="14">
    <source>
        <dbReference type="ARBA" id="ARBA00048988"/>
    </source>
</evidence>
<keyword evidence="10" id="KW-0234">DNA repair</keyword>
<evidence type="ECO:0000313" key="19">
    <source>
        <dbReference type="EMBL" id="ABY22973.1"/>
    </source>
</evidence>
<evidence type="ECO:0000256" key="7">
    <source>
        <dbReference type="ARBA" id="ARBA00022839"/>
    </source>
</evidence>
<proteinExistence type="inferred from homology"/>
<dbReference type="GO" id="GO:0003677">
    <property type="term" value="F:DNA binding"/>
    <property type="evidence" value="ECO:0007669"/>
    <property type="project" value="UniProtKB-KW"/>
</dbReference>